<name>X1LVI3_9ZZZZ</name>
<dbReference type="Gene3D" id="2.60.40.1120">
    <property type="entry name" value="Carboxypeptidase-like, regulatory domain"/>
    <property type="match status" value="2"/>
</dbReference>
<sequence length="180" mass="18501">MRKGAKVAVGAGVLASAGLATYLVLRKPAAPPPGLAALYGTVADAQTGAPLAGVLVSLNGETAITDADGYYEFTSVEPETYLLVFTIENYEVVEMTVTLSAGESRELSVALTPIYVPPALATLYGVVVDAETGAPLAGVLVSIDGYAGYTAANGRYEISDIPAGTYSVTFSKEGYEPLVL</sequence>
<protein>
    <recommendedName>
        <fullName evidence="2">PEGA domain-containing protein</fullName>
    </recommendedName>
</protein>
<gene>
    <name evidence="1" type="ORF">S06H3_37416</name>
</gene>
<proteinExistence type="predicted"/>
<evidence type="ECO:0000313" key="1">
    <source>
        <dbReference type="EMBL" id="GAI23397.1"/>
    </source>
</evidence>
<evidence type="ECO:0008006" key="2">
    <source>
        <dbReference type="Google" id="ProtNLM"/>
    </source>
</evidence>
<dbReference type="EMBL" id="BARV01022734">
    <property type="protein sequence ID" value="GAI23397.1"/>
    <property type="molecule type" value="Genomic_DNA"/>
</dbReference>
<reference evidence="1" key="1">
    <citation type="journal article" date="2014" name="Front. Microbiol.">
        <title>High frequency of phylogenetically diverse reductive dehalogenase-homologous genes in deep subseafloor sedimentary metagenomes.</title>
        <authorList>
            <person name="Kawai M."/>
            <person name="Futagami T."/>
            <person name="Toyoda A."/>
            <person name="Takaki Y."/>
            <person name="Nishi S."/>
            <person name="Hori S."/>
            <person name="Arai W."/>
            <person name="Tsubouchi T."/>
            <person name="Morono Y."/>
            <person name="Uchiyama I."/>
            <person name="Ito T."/>
            <person name="Fujiyama A."/>
            <person name="Inagaki F."/>
            <person name="Takami H."/>
        </authorList>
    </citation>
    <scope>NUCLEOTIDE SEQUENCE</scope>
    <source>
        <strain evidence="1">Expedition CK06-06</strain>
    </source>
</reference>
<comment type="caution">
    <text evidence="1">The sequence shown here is derived from an EMBL/GenBank/DDBJ whole genome shotgun (WGS) entry which is preliminary data.</text>
</comment>
<accession>X1LVI3</accession>
<dbReference type="GO" id="GO:0030246">
    <property type="term" value="F:carbohydrate binding"/>
    <property type="evidence" value="ECO:0007669"/>
    <property type="project" value="InterPro"/>
</dbReference>
<dbReference type="AlphaFoldDB" id="X1LVI3"/>
<organism evidence="1">
    <name type="scientific">marine sediment metagenome</name>
    <dbReference type="NCBI Taxonomy" id="412755"/>
    <lineage>
        <taxon>unclassified sequences</taxon>
        <taxon>metagenomes</taxon>
        <taxon>ecological metagenomes</taxon>
    </lineage>
</organism>
<dbReference type="Pfam" id="PF13620">
    <property type="entry name" value="CarboxypepD_reg"/>
    <property type="match status" value="2"/>
</dbReference>
<dbReference type="SUPFAM" id="SSF49452">
    <property type="entry name" value="Starch-binding domain-like"/>
    <property type="match status" value="2"/>
</dbReference>
<dbReference type="InterPro" id="IPR013784">
    <property type="entry name" value="Carb-bd-like_fold"/>
</dbReference>